<reference evidence="2" key="1">
    <citation type="journal article" date="2016" name="J. Proteomics">
        <title>Transcriptomic analysis of the venom glands from the scorpion Hadogenes troglodytes revealed unique and extremely high diversity of the venom peptides.</title>
        <authorList>
            <person name="Zhong J."/>
            <person name="Zeng X.C."/>
            <person name="Zeng X."/>
            <person name="Nie Y."/>
            <person name="Zhang L."/>
            <person name="Wu S."/>
            <person name="Bao A."/>
        </authorList>
    </citation>
    <scope>NUCLEOTIDE SEQUENCE</scope>
</reference>
<name>A0A1B3IJC5_9SCOR</name>
<evidence type="ECO:0000256" key="1">
    <source>
        <dbReference type="SAM" id="SignalP"/>
    </source>
</evidence>
<sequence length="65" mass="7588">MKTLPVIFLCLLVLLAAPSGIWCEESSEEYEYETNDNKDYNEWIQPLHLTGKRRVDVLSTSQRKD</sequence>
<protein>
    <submittedName>
        <fullName evidence="2">Venom peptide Htgkr20</fullName>
    </submittedName>
</protein>
<proteinExistence type="evidence at transcript level"/>
<organism evidence="2">
    <name type="scientific">Hadogenes troglodytes</name>
    <dbReference type="NCBI Taxonomy" id="1577150"/>
    <lineage>
        <taxon>Eukaryota</taxon>
        <taxon>Metazoa</taxon>
        <taxon>Ecdysozoa</taxon>
        <taxon>Arthropoda</taxon>
        <taxon>Chelicerata</taxon>
        <taxon>Arachnida</taxon>
        <taxon>Scorpiones</taxon>
        <taxon>Iurida</taxon>
        <taxon>Scorpionoidea</taxon>
        <taxon>Hemiscorpiidae</taxon>
        <taxon>Hadogenes</taxon>
    </lineage>
</organism>
<feature type="signal peptide" evidence="1">
    <location>
        <begin position="1"/>
        <end position="23"/>
    </location>
</feature>
<dbReference type="AlphaFoldDB" id="A0A1B3IJC5"/>
<accession>A0A1B3IJC5</accession>
<feature type="chain" id="PRO_5008548604" evidence="1">
    <location>
        <begin position="24"/>
        <end position="65"/>
    </location>
</feature>
<dbReference type="EMBL" id="KU643186">
    <property type="protein sequence ID" value="AOF40278.1"/>
    <property type="molecule type" value="mRNA"/>
</dbReference>
<keyword evidence="1" id="KW-0732">Signal</keyword>
<evidence type="ECO:0000313" key="2">
    <source>
        <dbReference type="EMBL" id="AOF40278.1"/>
    </source>
</evidence>